<accession>A0A8J7YPT8</accession>
<evidence type="ECO:0000313" key="2">
    <source>
        <dbReference type="Proteomes" id="UP000716004"/>
    </source>
</evidence>
<name>A0A8J7YPT8_9ARCH</name>
<gene>
    <name evidence="1" type="ORF">J9259_09150</name>
</gene>
<reference evidence="1" key="1">
    <citation type="submission" date="2021-04" db="EMBL/GenBank/DDBJ databases">
        <title>Genomic insights into ecological role and evolution of a novel Thermoplasmata order Candidatus Sysuiplasmatales.</title>
        <authorList>
            <person name="Yuan Y."/>
        </authorList>
    </citation>
    <scope>NUCLEOTIDE SEQUENCE</scope>
    <source>
        <strain evidence="1">YP2-bin.285</strain>
    </source>
</reference>
<evidence type="ECO:0000313" key="1">
    <source>
        <dbReference type="EMBL" id="MBX8632660.1"/>
    </source>
</evidence>
<dbReference type="Proteomes" id="UP000716004">
    <property type="component" value="Unassembled WGS sequence"/>
</dbReference>
<sequence length="70" mass="8322">MQGRKFREQYVSCSYGLMLVALFYSEIAYYEVTEELKRKETLMYHFQHTEVPSAGISLSAIFVRKNRKTF</sequence>
<dbReference type="AlphaFoldDB" id="A0A8J7YPT8"/>
<organism evidence="1 2">
    <name type="scientific">Candidatus Sysuiplasma superficiale</name>
    <dbReference type="NCBI Taxonomy" id="2823368"/>
    <lineage>
        <taxon>Archaea</taxon>
        <taxon>Methanobacteriati</taxon>
        <taxon>Thermoplasmatota</taxon>
        <taxon>Thermoplasmata</taxon>
        <taxon>Candidatus Sysuiplasmatales</taxon>
        <taxon>Candidatus Sysuiplasmataceae</taxon>
        <taxon>Candidatus Sysuiplasma</taxon>
    </lineage>
</organism>
<protein>
    <submittedName>
        <fullName evidence="1">Uncharacterized protein</fullName>
    </submittedName>
</protein>
<proteinExistence type="predicted"/>
<comment type="caution">
    <text evidence="1">The sequence shown here is derived from an EMBL/GenBank/DDBJ whole genome shotgun (WGS) entry which is preliminary data.</text>
</comment>
<dbReference type="EMBL" id="JAGVSJ010000047">
    <property type="protein sequence ID" value="MBX8632660.1"/>
    <property type="molecule type" value="Genomic_DNA"/>
</dbReference>